<evidence type="ECO:0000256" key="2">
    <source>
        <dbReference type="ARBA" id="ARBA00007214"/>
    </source>
</evidence>
<comment type="caution">
    <text evidence="11">The sequence shown here is derived from an EMBL/GenBank/DDBJ whole genome shotgun (WGS) entry which is preliminary data.</text>
</comment>
<dbReference type="STRING" id="35608.A0A2U1NSU3"/>
<dbReference type="InterPro" id="IPR046830">
    <property type="entry name" value="Calmod_bind_M"/>
</dbReference>
<dbReference type="GO" id="GO:0005634">
    <property type="term" value="C:nucleus"/>
    <property type="evidence" value="ECO:0007669"/>
    <property type="project" value="UniProtKB-SubCell"/>
</dbReference>
<dbReference type="Pfam" id="PF07887">
    <property type="entry name" value="Calmodulin_bind"/>
    <property type="match status" value="1"/>
</dbReference>
<dbReference type="InterPro" id="IPR046831">
    <property type="entry name" value="Calmodulin_bind_N"/>
</dbReference>
<evidence type="ECO:0000256" key="4">
    <source>
        <dbReference type="ARBA" id="ARBA00023125"/>
    </source>
</evidence>
<reference evidence="11 12" key="1">
    <citation type="journal article" date="2018" name="Mol. Plant">
        <title>The genome of Artemisia annua provides insight into the evolution of Asteraceae family and artemisinin biosynthesis.</title>
        <authorList>
            <person name="Shen Q."/>
            <person name="Zhang L."/>
            <person name="Liao Z."/>
            <person name="Wang S."/>
            <person name="Yan T."/>
            <person name="Shi P."/>
            <person name="Liu M."/>
            <person name="Fu X."/>
            <person name="Pan Q."/>
            <person name="Wang Y."/>
            <person name="Lv Z."/>
            <person name="Lu X."/>
            <person name="Zhang F."/>
            <person name="Jiang W."/>
            <person name="Ma Y."/>
            <person name="Chen M."/>
            <person name="Hao X."/>
            <person name="Li L."/>
            <person name="Tang Y."/>
            <person name="Lv G."/>
            <person name="Zhou Y."/>
            <person name="Sun X."/>
            <person name="Brodelius P.E."/>
            <person name="Rose J.K.C."/>
            <person name="Tang K."/>
        </authorList>
    </citation>
    <scope>NUCLEOTIDE SEQUENCE [LARGE SCALE GENOMIC DNA]</scope>
    <source>
        <strain evidence="12">cv. Huhao1</strain>
        <tissue evidence="11">Leaf</tissue>
    </source>
</reference>
<name>A0A2U1NSU3_ARTAN</name>
<dbReference type="PANTHER" id="PTHR31713">
    <property type="entry name" value="OS02G0177800 PROTEIN"/>
    <property type="match status" value="1"/>
</dbReference>
<sequence>MLLSFDVREEVQSSCQRFFGTLTRSPMNAIEPCKKTSLQLRFVAKLPNTIFTSTQIRSEDNTAVKLVLFDVDSNKIVSCGPFSSMKVEIIPLDGDFSYDDDEDWPEKDFDDKVIGARDGRRPLLTGDLVVTLENGVADLGELCFTDNSSWRRSRKFMIGARVKDTNRGVRIREARSQAVIVKDQRGEAYKKHHPPYLVDEIWRLEKIAKDGILHKRLATYRICTVKDFLQVYATNQSLLRKLLGGSSNKTWETVIKHAKNCVLDDKLYMYRSSEDGIGLLLDSVLTVVGASFDGQNYQPLDKLSVYQMPVVEASKQKVYKNLNGMVPIDESSVFGVPVPMSFLHQDHLKSESVDIQGVNIPLLQQDEHETDMYGVIDSGSETEIGVGHEDYFSSALRNSFVFKECSSGGYGQDDLVTDIGTSLWHGNELFIDTSSRIIDIVSSDFGISFSRNGSPRARWCKIRAALKWKSVRRDVAAKRMAEYESYFNF</sequence>
<keyword evidence="12" id="KW-1185">Reference proteome</keyword>
<feature type="domain" description="Calmodulin binding protein central" evidence="9">
    <location>
        <begin position="197"/>
        <end position="261"/>
    </location>
</feature>
<evidence type="ECO:0000256" key="7">
    <source>
        <dbReference type="ARBA" id="ARBA00023242"/>
    </source>
</evidence>
<evidence type="ECO:0000256" key="6">
    <source>
        <dbReference type="ARBA" id="ARBA00023163"/>
    </source>
</evidence>
<dbReference type="Pfam" id="PF20452">
    <property type="entry name" value="Calmod_bind_C"/>
    <property type="match status" value="1"/>
</dbReference>
<dbReference type="InterPro" id="IPR012416">
    <property type="entry name" value="CBP60"/>
</dbReference>
<evidence type="ECO:0000259" key="10">
    <source>
        <dbReference type="Pfam" id="PF20452"/>
    </source>
</evidence>
<dbReference type="Pfam" id="PF20451">
    <property type="entry name" value="Calmod_bind_M"/>
    <property type="match status" value="1"/>
</dbReference>
<dbReference type="PANTHER" id="PTHR31713:SF65">
    <property type="entry name" value="CAM-BINDING PROTEIN 60-LIKE G-RELATED"/>
    <property type="match status" value="1"/>
</dbReference>
<dbReference type="AlphaFoldDB" id="A0A2U1NSU3"/>
<proteinExistence type="inferred from homology"/>
<evidence type="ECO:0000313" key="11">
    <source>
        <dbReference type="EMBL" id="PWA76537.1"/>
    </source>
</evidence>
<keyword evidence="6" id="KW-0804">Transcription</keyword>
<evidence type="ECO:0000313" key="12">
    <source>
        <dbReference type="Proteomes" id="UP000245207"/>
    </source>
</evidence>
<dbReference type="GO" id="GO:0080142">
    <property type="term" value="P:regulation of salicylic acid biosynthetic process"/>
    <property type="evidence" value="ECO:0007669"/>
    <property type="project" value="TreeGrafter"/>
</dbReference>
<dbReference type="EMBL" id="PKPP01002254">
    <property type="protein sequence ID" value="PWA76537.1"/>
    <property type="molecule type" value="Genomic_DNA"/>
</dbReference>
<keyword evidence="3" id="KW-0805">Transcription regulation</keyword>
<keyword evidence="7" id="KW-0539">Nucleus</keyword>
<dbReference type="GO" id="GO:0003700">
    <property type="term" value="F:DNA-binding transcription factor activity"/>
    <property type="evidence" value="ECO:0007669"/>
    <property type="project" value="TreeGrafter"/>
</dbReference>
<organism evidence="11 12">
    <name type="scientific">Artemisia annua</name>
    <name type="common">Sweet wormwood</name>
    <dbReference type="NCBI Taxonomy" id="35608"/>
    <lineage>
        <taxon>Eukaryota</taxon>
        <taxon>Viridiplantae</taxon>
        <taxon>Streptophyta</taxon>
        <taxon>Embryophyta</taxon>
        <taxon>Tracheophyta</taxon>
        <taxon>Spermatophyta</taxon>
        <taxon>Magnoliopsida</taxon>
        <taxon>eudicotyledons</taxon>
        <taxon>Gunneridae</taxon>
        <taxon>Pentapetalae</taxon>
        <taxon>asterids</taxon>
        <taxon>campanulids</taxon>
        <taxon>Asterales</taxon>
        <taxon>Asteraceae</taxon>
        <taxon>Asteroideae</taxon>
        <taxon>Anthemideae</taxon>
        <taxon>Artemisiinae</taxon>
        <taxon>Artemisia</taxon>
    </lineage>
</organism>
<evidence type="ECO:0000259" key="9">
    <source>
        <dbReference type="Pfam" id="PF20451"/>
    </source>
</evidence>
<evidence type="ECO:0000256" key="3">
    <source>
        <dbReference type="ARBA" id="ARBA00023015"/>
    </source>
</evidence>
<comment type="similarity">
    <text evidence="2">Belongs to the plant ACBP60 protein family.</text>
</comment>
<evidence type="ECO:0000256" key="5">
    <source>
        <dbReference type="ARBA" id="ARBA00023159"/>
    </source>
</evidence>
<dbReference type="GO" id="GO:0005516">
    <property type="term" value="F:calmodulin binding"/>
    <property type="evidence" value="ECO:0007669"/>
    <property type="project" value="InterPro"/>
</dbReference>
<comment type="subcellular location">
    <subcellularLocation>
        <location evidence="1">Nucleus</location>
    </subcellularLocation>
</comment>
<evidence type="ECO:0000259" key="8">
    <source>
        <dbReference type="Pfam" id="PF07887"/>
    </source>
</evidence>
<accession>A0A2U1NSU3</accession>
<feature type="domain" description="Calmodulin binding protein-like N-terminal" evidence="8">
    <location>
        <begin position="38"/>
        <end position="184"/>
    </location>
</feature>
<dbReference type="GO" id="GO:0043565">
    <property type="term" value="F:sequence-specific DNA binding"/>
    <property type="evidence" value="ECO:0007669"/>
    <property type="project" value="TreeGrafter"/>
</dbReference>
<dbReference type="Proteomes" id="UP000245207">
    <property type="component" value="Unassembled WGS sequence"/>
</dbReference>
<evidence type="ECO:0000256" key="1">
    <source>
        <dbReference type="ARBA" id="ARBA00004123"/>
    </source>
</evidence>
<dbReference type="OrthoDB" id="748178at2759"/>
<feature type="domain" description="Calmodulin binding protein C-terminal" evidence="10">
    <location>
        <begin position="266"/>
        <end position="327"/>
    </location>
</feature>
<gene>
    <name evidence="11" type="ORF">CTI12_AA236100</name>
</gene>
<keyword evidence="5" id="KW-0010">Activator</keyword>
<protein>
    <submittedName>
        <fullName evidence="11">Cam-binding protein 60-like G</fullName>
    </submittedName>
</protein>
<dbReference type="InterPro" id="IPR046829">
    <property type="entry name" value="Calmod_bind_C"/>
</dbReference>
<keyword evidence="4" id="KW-0238">DNA-binding</keyword>